<evidence type="ECO:0000256" key="1">
    <source>
        <dbReference type="SAM" id="MobiDB-lite"/>
    </source>
</evidence>
<proteinExistence type="predicted"/>
<reference evidence="2 3" key="1">
    <citation type="submission" date="2023-03" db="EMBL/GenBank/DDBJ databases">
        <title>Draft genome sequence of Streptomyces sp. RB6PN23 isolated from peat swamp forest in Thailand.</title>
        <authorList>
            <person name="Klaysubun C."/>
            <person name="Duangmal K."/>
        </authorList>
    </citation>
    <scope>NUCLEOTIDE SEQUENCE [LARGE SCALE GENOMIC DNA]</scope>
    <source>
        <strain evidence="2 3">RB6PN23</strain>
    </source>
</reference>
<protein>
    <recommendedName>
        <fullName evidence="4">DUF2267 domain-containing protein</fullName>
    </recommendedName>
</protein>
<organism evidence="2 3">
    <name type="scientific">Streptomyces silvisoli</name>
    <dbReference type="NCBI Taxonomy" id="3034235"/>
    <lineage>
        <taxon>Bacteria</taxon>
        <taxon>Bacillati</taxon>
        <taxon>Actinomycetota</taxon>
        <taxon>Actinomycetes</taxon>
        <taxon>Kitasatosporales</taxon>
        <taxon>Streptomycetaceae</taxon>
        <taxon>Streptomyces</taxon>
    </lineage>
</organism>
<evidence type="ECO:0000313" key="3">
    <source>
        <dbReference type="Proteomes" id="UP001216579"/>
    </source>
</evidence>
<name>A0ABT5ZTQ9_9ACTN</name>
<dbReference type="EMBL" id="JARJBC010000023">
    <property type="protein sequence ID" value="MDF3293219.1"/>
    <property type="molecule type" value="Genomic_DNA"/>
</dbReference>
<keyword evidence="3" id="KW-1185">Reference proteome</keyword>
<dbReference type="Proteomes" id="UP001216579">
    <property type="component" value="Unassembled WGS sequence"/>
</dbReference>
<evidence type="ECO:0008006" key="4">
    <source>
        <dbReference type="Google" id="ProtNLM"/>
    </source>
</evidence>
<feature type="region of interest" description="Disordered" evidence="1">
    <location>
        <begin position="100"/>
        <end position="132"/>
    </location>
</feature>
<sequence>MAADPGNGAHREPLQEFIDDVFEEMVRETGLPHKTASEYGKDPLVAALLEMATASLSRPSHMSEIERLLFTQALATALANALAPALANALAAEITKVLHVPPRPGGTEAASTASPRPHGGSGDGPQEAERKK</sequence>
<gene>
    <name evidence="2" type="ORF">P3G67_29190</name>
</gene>
<dbReference type="RefSeq" id="WP_276096149.1">
    <property type="nucleotide sequence ID" value="NZ_JARJBC010000023.1"/>
</dbReference>
<evidence type="ECO:0000313" key="2">
    <source>
        <dbReference type="EMBL" id="MDF3293219.1"/>
    </source>
</evidence>
<accession>A0ABT5ZTQ9</accession>
<comment type="caution">
    <text evidence="2">The sequence shown here is derived from an EMBL/GenBank/DDBJ whole genome shotgun (WGS) entry which is preliminary data.</text>
</comment>